<reference evidence="2" key="1">
    <citation type="submission" date="2016-01" db="EMBL/GenBank/DDBJ databases">
        <authorList>
            <person name="Mitreva M."/>
            <person name="Pepin K.H."/>
            <person name="Mihindukulasuriya K.A."/>
            <person name="Fulton R."/>
            <person name="Fronick C."/>
            <person name="O'Laughlin M."/>
            <person name="Miner T."/>
            <person name="Herter B."/>
            <person name="Rosa B.A."/>
            <person name="Cordes M."/>
            <person name="Tomlinson C."/>
            <person name="Wollam A."/>
            <person name="Palsikar V.B."/>
            <person name="Mardis E.R."/>
            <person name="Wilson R.K."/>
        </authorList>
    </citation>
    <scope>NUCLEOTIDE SEQUENCE [LARGE SCALE GENOMIC DNA]</scope>
    <source>
        <strain evidence="2">MJR7716</strain>
    </source>
</reference>
<name>A0A133Q4L3_9BACT</name>
<dbReference type="EMBL" id="LRQG01000132">
    <property type="protein sequence ID" value="KXA37809.1"/>
    <property type="molecule type" value="Genomic_DNA"/>
</dbReference>
<evidence type="ECO:0000313" key="2">
    <source>
        <dbReference type="Proteomes" id="UP000070533"/>
    </source>
</evidence>
<accession>A0A133Q4L3</accession>
<keyword evidence="2" id="KW-1185">Reference proteome</keyword>
<protein>
    <submittedName>
        <fullName evidence="1">Uncharacterized protein</fullName>
    </submittedName>
</protein>
<dbReference type="PATRIC" id="fig|28128.5.peg.1780"/>
<comment type="caution">
    <text evidence="1">The sequence shown here is derived from an EMBL/GenBank/DDBJ whole genome shotgun (WGS) entry which is preliminary data.</text>
</comment>
<sequence>MLNISALRYAPASAVLPYNFMEMLRSLVRYQESVCHRLNTN</sequence>
<organism evidence="1 2">
    <name type="scientific">Prevotella corporis</name>
    <dbReference type="NCBI Taxonomy" id="28128"/>
    <lineage>
        <taxon>Bacteria</taxon>
        <taxon>Pseudomonadati</taxon>
        <taxon>Bacteroidota</taxon>
        <taxon>Bacteroidia</taxon>
        <taxon>Bacteroidales</taxon>
        <taxon>Prevotellaceae</taxon>
        <taxon>Prevotella</taxon>
    </lineage>
</organism>
<dbReference type="AlphaFoldDB" id="A0A133Q4L3"/>
<proteinExistence type="predicted"/>
<evidence type="ECO:0000313" key="1">
    <source>
        <dbReference type="EMBL" id="KXA37809.1"/>
    </source>
</evidence>
<dbReference type="Proteomes" id="UP000070533">
    <property type="component" value="Unassembled WGS sequence"/>
</dbReference>
<gene>
    <name evidence="1" type="ORF">HMPREF3226_01729</name>
</gene>